<keyword evidence="2" id="KW-1133">Transmembrane helix</keyword>
<dbReference type="GO" id="GO:0035869">
    <property type="term" value="C:ciliary transition zone"/>
    <property type="evidence" value="ECO:0007669"/>
    <property type="project" value="TreeGrafter"/>
</dbReference>
<dbReference type="GO" id="GO:1904491">
    <property type="term" value="P:protein localization to ciliary transition zone"/>
    <property type="evidence" value="ECO:0007669"/>
    <property type="project" value="TreeGrafter"/>
</dbReference>
<protein>
    <recommendedName>
        <fullName evidence="3">DUF5523 domain-containing protein</fullName>
    </recommendedName>
</protein>
<sequence length="347" mass="40080">MRERMREKLQAARSKAESALLQEIPTPRPRRFRSPTEKESETEFGTELDREVQRTQEENDSQGYSRVKFHDSVRKIKSKPPVPPGFPSAEEAYNFFTFNFDPDPEESEEKPKAKHRHGANQEEKEGEEEEPPVQEGVSKTVFSIKIVTRRGKMLTVMVIVLTVMVVMMVMRVMVVMVMVVMMVMRVMVVMDEEEWLDGKDAEDLLLGLDHAAEDFVAIRPADYESVHVRLQKEKELLFIPSRRTVPTYKKLPENVQPRYLEDEGLYIGARPEVPRTNQNIMENRLLTQEPGRRWFGGDGRILALPNPIKPAPSRPPMLTQEQDIKAELETLYKKVNLPLPFLIHESA</sequence>
<dbReference type="AlphaFoldDB" id="A0A212D610"/>
<feature type="transmembrane region" description="Helical" evidence="2">
    <location>
        <begin position="154"/>
        <end position="184"/>
    </location>
</feature>
<evidence type="ECO:0000259" key="3">
    <source>
        <dbReference type="Pfam" id="PF17661"/>
    </source>
</evidence>
<evidence type="ECO:0000313" key="4">
    <source>
        <dbReference type="EMBL" id="OWK13681.1"/>
    </source>
</evidence>
<dbReference type="PANTHER" id="PTHR20837:SF7">
    <property type="entry name" value="COILED-COIL AND C2 DOMAIN-CONTAINING PROTEIN 2A"/>
    <property type="match status" value="1"/>
</dbReference>
<evidence type="ECO:0000256" key="1">
    <source>
        <dbReference type="SAM" id="MobiDB-lite"/>
    </source>
</evidence>
<reference evidence="4 5" key="1">
    <citation type="journal article" date="2018" name="Mol. Genet. Genomics">
        <title>The red deer Cervus elaphus genome CerEla1.0: sequencing, annotating, genes, and chromosomes.</title>
        <authorList>
            <person name="Bana N.A."/>
            <person name="Nyiri A."/>
            <person name="Nagy J."/>
            <person name="Frank K."/>
            <person name="Nagy T."/>
            <person name="Steger V."/>
            <person name="Schiller M."/>
            <person name="Lakatos P."/>
            <person name="Sugar L."/>
            <person name="Horn P."/>
            <person name="Barta E."/>
            <person name="Orosz L."/>
        </authorList>
    </citation>
    <scope>NUCLEOTIDE SEQUENCE [LARGE SCALE GENOMIC DNA]</scope>
    <source>
        <strain evidence="4">Hungarian</strain>
    </source>
</reference>
<organism evidence="4 5">
    <name type="scientific">Cervus elaphus hippelaphus</name>
    <name type="common">European red deer</name>
    <dbReference type="NCBI Taxonomy" id="46360"/>
    <lineage>
        <taxon>Eukaryota</taxon>
        <taxon>Metazoa</taxon>
        <taxon>Chordata</taxon>
        <taxon>Craniata</taxon>
        <taxon>Vertebrata</taxon>
        <taxon>Euteleostomi</taxon>
        <taxon>Mammalia</taxon>
        <taxon>Eutheria</taxon>
        <taxon>Laurasiatheria</taxon>
        <taxon>Artiodactyla</taxon>
        <taxon>Ruminantia</taxon>
        <taxon>Pecora</taxon>
        <taxon>Cervidae</taxon>
        <taxon>Cervinae</taxon>
        <taxon>Cervus</taxon>
    </lineage>
</organism>
<feature type="compositionally biased region" description="Basic and acidic residues" evidence="1">
    <location>
        <begin position="1"/>
        <end position="16"/>
    </location>
</feature>
<keyword evidence="2" id="KW-0812">Transmembrane</keyword>
<keyword evidence="2" id="KW-0472">Membrane</keyword>
<proteinExistence type="predicted"/>
<feature type="domain" description="DUF5523" evidence="3">
    <location>
        <begin position="33"/>
        <end position="136"/>
    </location>
</feature>
<gene>
    <name evidence="4" type="ORF">Celaphus_00017251</name>
</gene>
<dbReference type="Proteomes" id="UP000242450">
    <property type="component" value="Chromosome 6"/>
</dbReference>
<accession>A0A212D610</accession>
<dbReference type="GO" id="GO:1905515">
    <property type="term" value="P:non-motile cilium assembly"/>
    <property type="evidence" value="ECO:0007669"/>
    <property type="project" value="TreeGrafter"/>
</dbReference>
<name>A0A212D610_CEREH</name>
<dbReference type="InterPro" id="IPR041510">
    <property type="entry name" value="DUF5523"/>
</dbReference>
<keyword evidence="5" id="KW-1185">Reference proteome</keyword>
<feature type="domain" description="DUF5523" evidence="3">
    <location>
        <begin position="190"/>
        <end position="334"/>
    </location>
</feature>
<dbReference type="EMBL" id="MKHE01000006">
    <property type="protein sequence ID" value="OWK13681.1"/>
    <property type="molecule type" value="Genomic_DNA"/>
</dbReference>
<dbReference type="PANTHER" id="PTHR20837">
    <property type="entry name" value="CENTROSOMAL PROTEIN-RELATED"/>
    <property type="match status" value="1"/>
</dbReference>
<dbReference type="InterPro" id="IPR052434">
    <property type="entry name" value="Tectonic-like_complex_comp"/>
</dbReference>
<evidence type="ECO:0000313" key="5">
    <source>
        <dbReference type="Proteomes" id="UP000242450"/>
    </source>
</evidence>
<dbReference type="Pfam" id="PF17661">
    <property type="entry name" value="DUF5523"/>
    <property type="match status" value="2"/>
</dbReference>
<feature type="region of interest" description="Disordered" evidence="1">
    <location>
        <begin position="1"/>
        <end position="135"/>
    </location>
</feature>
<dbReference type="OrthoDB" id="2162143at2759"/>
<comment type="caution">
    <text evidence="4">The sequence shown here is derived from an EMBL/GenBank/DDBJ whole genome shotgun (WGS) entry which is preliminary data.</text>
</comment>
<evidence type="ECO:0000256" key="2">
    <source>
        <dbReference type="SAM" id="Phobius"/>
    </source>
</evidence>
<feature type="compositionally biased region" description="Basic and acidic residues" evidence="1">
    <location>
        <begin position="34"/>
        <end position="57"/>
    </location>
</feature>